<dbReference type="Gene3D" id="3.30.70.660">
    <property type="entry name" value="Pseudouridine synthase I, catalytic domain, C-terminal subdomain"/>
    <property type="match status" value="1"/>
</dbReference>
<comment type="catalytic activity">
    <reaction evidence="4 7">
        <text>uridine(38/39/40) in tRNA = pseudouridine(38/39/40) in tRNA</text>
        <dbReference type="Rhea" id="RHEA:22376"/>
        <dbReference type="Rhea" id="RHEA-COMP:10085"/>
        <dbReference type="Rhea" id="RHEA-COMP:10087"/>
        <dbReference type="ChEBI" id="CHEBI:65314"/>
        <dbReference type="ChEBI" id="CHEBI:65315"/>
        <dbReference type="EC" id="5.4.99.12"/>
    </reaction>
</comment>
<dbReference type="PIRSF" id="PIRSF001430">
    <property type="entry name" value="tRNA_psdUrid_synth"/>
    <property type="match status" value="1"/>
</dbReference>
<evidence type="ECO:0000256" key="6">
    <source>
        <dbReference type="PIRSR" id="PIRSR001430-2"/>
    </source>
</evidence>
<dbReference type="InterPro" id="IPR020097">
    <property type="entry name" value="PsdUridine_synth_TruA_a/b_dom"/>
</dbReference>
<proteinExistence type="inferred from homology"/>
<evidence type="ECO:0000313" key="9">
    <source>
        <dbReference type="EMBL" id="OGM01314.1"/>
    </source>
</evidence>
<feature type="domain" description="Pseudouridine synthase I TruA alpha/beta" evidence="8">
    <location>
        <begin position="153"/>
        <end position="256"/>
    </location>
</feature>
<evidence type="ECO:0000313" key="10">
    <source>
        <dbReference type="Proteomes" id="UP000178735"/>
    </source>
</evidence>
<evidence type="ECO:0000256" key="7">
    <source>
        <dbReference type="RuleBase" id="RU003792"/>
    </source>
</evidence>
<dbReference type="InterPro" id="IPR001406">
    <property type="entry name" value="PsdUridine_synth_TruA"/>
</dbReference>
<keyword evidence="3 4" id="KW-0413">Isomerase</keyword>
<dbReference type="EMBL" id="MGFH01000238">
    <property type="protein sequence ID" value="OGM01314.1"/>
    <property type="molecule type" value="Genomic_DNA"/>
</dbReference>
<dbReference type="InterPro" id="IPR020103">
    <property type="entry name" value="PsdUridine_synth_cat_dom_sf"/>
</dbReference>
<dbReference type="InterPro" id="IPR020095">
    <property type="entry name" value="PsdUridine_synth_TruA_C"/>
</dbReference>
<dbReference type="Gene3D" id="3.30.70.580">
    <property type="entry name" value="Pseudouridine synthase I, catalytic domain, N-terminal subdomain"/>
    <property type="match status" value="1"/>
</dbReference>
<dbReference type="InterPro" id="IPR020094">
    <property type="entry name" value="TruA/RsuA/RluB/E/F_N"/>
</dbReference>
<dbReference type="Pfam" id="PF01416">
    <property type="entry name" value="PseudoU_synth_1"/>
    <property type="match status" value="2"/>
</dbReference>
<evidence type="ECO:0000256" key="5">
    <source>
        <dbReference type="PIRSR" id="PIRSR001430-1"/>
    </source>
</evidence>
<evidence type="ECO:0000259" key="8">
    <source>
        <dbReference type="Pfam" id="PF01416"/>
    </source>
</evidence>
<keyword evidence="2 4" id="KW-0819">tRNA processing</keyword>
<evidence type="ECO:0000256" key="1">
    <source>
        <dbReference type="ARBA" id="ARBA00009375"/>
    </source>
</evidence>
<dbReference type="GO" id="GO:0003723">
    <property type="term" value="F:RNA binding"/>
    <property type="evidence" value="ECO:0007669"/>
    <property type="project" value="InterPro"/>
</dbReference>
<comment type="caution">
    <text evidence="9">The sequence shown here is derived from an EMBL/GenBank/DDBJ whole genome shotgun (WGS) entry which is preliminary data.</text>
</comment>
<feature type="binding site" evidence="4 6">
    <location>
        <position position="118"/>
    </location>
    <ligand>
        <name>substrate</name>
    </ligand>
</feature>
<evidence type="ECO:0000256" key="4">
    <source>
        <dbReference type="HAMAP-Rule" id="MF_00171"/>
    </source>
</evidence>
<name>A0A1F7WEQ8_9BACT</name>
<dbReference type="GO" id="GO:0160147">
    <property type="term" value="F:tRNA pseudouridine(38-40) synthase activity"/>
    <property type="evidence" value="ECO:0007669"/>
    <property type="project" value="UniProtKB-EC"/>
</dbReference>
<dbReference type="SUPFAM" id="SSF55120">
    <property type="entry name" value="Pseudouridine synthase"/>
    <property type="match status" value="1"/>
</dbReference>
<feature type="domain" description="Pseudouridine synthase I TruA alpha/beta" evidence="8">
    <location>
        <begin position="8"/>
        <end position="101"/>
    </location>
</feature>
<sequence>MKTILLKVEYDGSDFYGFQKQTGRENSNPTVQGKVEAALGRILGRHFDTKGSGRTDSGVHALGQMISVKLDDDFEFHIPPEGLQILLNNKLAPEILIKKVEIIEGDFHALGLSKMKTYAYVVKYGARDAFSARYSWQVLKKIDFEKLEELIGMLRGEIFCAPFCSGDIDTSSLESYYKNIFFFRFYRLKRRSAIVFIIKARGFLYKMVRRLVGFLIDYSTGRFDIDTAKKVLADYKMRSIYVTAPASGLYLYKVKY</sequence>
<dbReference type="PANTHER" id="PTHR11142">
    <property type="entry name" value="PSEUDOURIDYLATE SYNTHASE"/>
    <property type="match status" value="1"/>
</dbReference>
<dbReference type="PANTHER" id="PTHR11142:SF0">
    <property type="entry name" value="TRNA PSEUDOURIDINE SYNTHASE-LIKE 1"/>
    <property type="match status" value="1"/>
</dbReference>
<comment type="similarity">
    <text evidence="1 4 7">Belongs to the tRNA pseudouridine synthase TruA family.</text>
</comment>
<dbReference type="EC" id="5.4.99.12" evidence="4"/>
<dbReference type="STRING" id="1817813.A2008_01570"/>
<reference evidence="9 10" key="1">
    <citation type="journal article" date="2016" name="Nat. Commun.">
        <title>Thousands of microbial genomes shed light on interconnected biogeochemical processes in an aquifer system.</title>
        <authorList>
            <person name="Anantharaman K."/>
            <person name="Brown C.T."/>
            <person name="Hug L.A."/>
            <person name="Sharon I."/>
            <person name="Castelle C.J."/>
            <person name="Probst A.J."/>
            <person name="Thomas B.C."/>
            <person name="Singh A."/>
            <person name="Wilkins M.J."/>
            <person name="Karaoz U."/>
            <person name="Brodie E.L."/>
            <person name="Williams K.H."/>
            <person name="Hubbard S.S."/>
            <person name="Banfield J.F."/>
        </authorList>
    </citation>
    <scope>NUCLEOTIDE SEQUENCE [LARGE SCALE GENOMIC DNA]</scope>
</reference>
<evidence type="ECO:0000256" key="3">
    <source>
        <dbReference type="ARBA" id="ARBA00023235"/>
    </source>
</evidence>
<protein>
    <recommendedName>
        <fullName evidence="4">tRNA pseudouridine synthase A</fullName>
        <ecNumber evidence="4">5.4.99.12</ecNumber>
    </recommendedName>
    <alternativeName>
        <fullName evidence="4">tRNA pseudouridine(38-40) synthase</fullName>
    </alternativeName>
    <alternativeName>
        <fullName evidence="4">tRNA pseudouridylate synthase I</fullName>
    </alternativeName>
    <alternativeName>
        <fullName evidence="4">tRNA-uridine isomerase I</fullName>
    </alternativeName>
</protein>
<comment type="caution">
    <text evidence="4">Lacks conserved residue(s) required for the propagation of feature annotation.</text>
</comment>
<feature type="active site" description="Nucleophile" evidence="4 5">
    <location>
        <position position="56"/>
    </location>
</feature>
<dbReference type="Proteomes" id="UP000178735">
    <property type="component" value="Unassembled WGS sequence"/>
</dbReference>
<comment type="subunit">
    <text evidence="4">Homodimer.</text>
</comment>
<organism evidence="9 10">
    <name type="scientific">Candidatus Wallbacteria bacterium GWC2_49_35</name>
    <dbReference type="NCBI Taxonomy" id="1817813"/>
    <lineage>
        <taxon>Bacteria</taxon>
        <taxon>Candidatus Walliibacteriota</taxon>
    </lineage>
</organism>
<dbReference type="GO" id="GO:0031119">
    <property type="term" value="P:tRNA pseudouridine synthesis"/>
    <property type="evidence" value="ECO:0007669"/>
    <property type="project" value="UniProtKB-UniRule"/>
</dbReference>
<dbReference type="CDD" id="cd02570">
    <property type="entry name" value="PseudoU_synth_EcTruA"/>
    <property type="match status" value="1"/>
</dbReference>
<dbReference type="HAMAP" id="MF_00171">
    <property type="entry name" value="TruA"/>
    <property type="match status" value="1"/>
</dbReference>
<gene>
    <name evidence="4" type="primary">truA</name>
    <name evidence="9" type="ORF">A2008_01570</name>
</gene>
<comment type="function">
    <text evidence="4">Formation of pseudouridine at positions 38, 39 and 40 in the anticodon stem and loop of transfer RNAs.</text>
</comment>
<accession>A0A1F7WEQ8</accession>
<dbReference type="AlphaFoldDB" id="A0A1F7WEQ8"/>
<evidence type="ECO:0000256" key="2">
    <source>
        <dbReference type="ARBA" id="ARBA00022694"/>
    </source>
</evidence>